<dbReference type="GO" id="GO:0032993">
    <property type="term" value="C:protein-DNA complex"/>
    <property type="evidence" value="ECO:0007669"/>
    <property type="project" value="TreeGrafter"/>
</dbReference>
<name>A0A0J5L709_PLUGE</name>
<dbReference type="PATRIC" id="fig|61647.15.peg.3732"/>
<dbReference type="SUPFAM" id="SSF53850">
    <property type="entry name" value="Periplasmic binding protein-like II"/>
    <property type="match status" value="1"/>
</dbReference>
<dbReference type="EMBL" id="LDZF01000004">
    <property type="protein sequence ID" value="KMK15473.1"/>
    <property type="molecule type" value="Genomic_DNA"/>
</dbReference>
<dbReference type="InterPro" id="IPR036390">
    <property type="entry name" value="WH_DNA-bd_sf"/>
</dbReference>
<comment type="caution">
    <text evidence="6">The sequence shown here is derived from an EMBL/GenBank/DDBJ whole genome shotgun (WGS) entry which is preliminary data.</text>
</comment>
<dbReference type="Pfam" id="PF03466">
    <property type="entry name" value="LysR_substrate"/>
    <property type="match status" value="1"/>
</dbReference>
<dbReference type="PANTHER" id="PTHR30346:SF28">
    <property type="entry name" value="HTH-TYPE TRANSCRIPTIONAL REGULATOR CYNR"/>
    <property type="match status" value="1"/>
</dbReference>
<organism evidence="6 7">
    <name type="scientific">Pluralibacter gergoviae</name>
    <name type="common">Enterobacter gergoviae</name>
    <dbReference type="NCBI Taxonomy" id="61647"/>
    <lineage>
        <taxon>Bacteria</taxon>
        <taxon>Pseudomonadati</taxon>
        <taxon>Pseudomonadota</taxon>
        <taxon>Gammaproteobacteria</taxon>
        <taxon>Enterobacterales</taxon>
        <taxon>Enterobacteriaceae</taxon>
        <taxon>Pluralibacter</taxon>
    </lineage>
</organism>
<dbReference type="InterPro" id="IPR005119">
    <property type="entry name" value="LysR_subst-bd"/>
</dbReference>
<keyword evidence="7" id="KW-1185">Reference proteome</keyword>
<evidence type="ECO:0000259" key="5">
    <source>
        <dbReference type="PROSITE" id="PS50931"/>
    </source>
</evidence>
<dbReference type="Proteomes" id="UP000036196">
    <property type="component" value="Unassembled WGS sequence"/>
</dbReference>
<gene>
    <name evidence="6" type="ORF">ABW06_04480</name>
</gene>
<dbReference type="GO" id="GO:0003677">
    <property type="term" value="F:DNA binding"/>
    <property type="evidence" value="ECO:0007669"/>
    <property type="project" value="UniProtKB-KW"/>
</dbReference>
<evidence type="ECO:0000313" key="7">
    <source>
        <dbReference type="Proteomes" id="UP000036196"/>
    </source>
</evidence>
<accession>A0A0J5L709</accession>
<dbReference type="GO" id="GO:0003700">
    <property type="term" value="F:DNA-binding transcription factor activity"/>
    <property type="evidence" value="ECO:0007669"/>
    <property type="project" value="InterPro"/>
</dbReference>
<dbReference type="SUPFAM" id="SSF46785">
    <property type="entry name" value="Winged helix' DNA-binding domain"/>
    <property type="match status" value="1"/>
</dbReference>
<dbReference type="Gene3D" id="1.10.10.10">
    <property type="entry name" value="Winged helix-like DNA-binding domain superfamily/Winged helix DNA-binding domain"/>
    <property type="match status" value="1"/>
</dbReference>
<dbReference type="FunFam" id="1.10.10.10:FF:000001">
    <property type="entry name" value="LysR family transcriptional regulator"/>
    <property type="match status" value="1"/>
</dbReference>
<evidence type="ECO:0000256" key="1">
    <source>
        <dbReference type="ARBA" id="ARBA00009437"/>
    </source>
</evidence>
<dbReference type="AlphaFoldDB" id="A0A0J5L709"/>
<evidence type="ECO:0000256" key="4">
    <source>
        <dbReference type="ARBA" id="ARBA00023163"/>
    </source>
</evidence>
<dbReference type="RefSeq" id="WP_048278436.1">
    <property type="nucleotide sequence ID" value="NZ_LDVW01000141.1"/>
</dbReference>
<feature type="domain" description="HTH lysR-type" evidence="5">
    <location>
        <begin position="1"/>
        <end position="58"/>
    </location>
</feature>
<dbReference type="PANTHER" id="PTHR30346">
    <property type="entry name" value="TRANSCRIPTIONAL DUAL REGULATOR HCAR-RELATED"/>
    <property type="match status" value="1"/>
</dbReference>
<dbReference type="InterPro" id="IPR036388">
    <property type="entry name" value="WH-like_DNA-bd_sf"/>
</dbReference>
<dbReference type="Gene3D" id="3.40.190.10">
    <property type="entry name" value="Periplasmic binding protein-like II"/>
    <property type="match status" value="2"/>
</dbReference>
<dbReference type="PROSITE" id="PS50931">
    <property type="entry name" value="HTH_LYSR"/>
    <property type="match status" value="1"/>
</dbReference>
<reference evidence="6 7" key="1">
    <citation type="submission" date="2015-05" db="EMBL/GenBank/DDBJ databases">
        <title>Genome sequences of Pluralibacter gergoviae.</title>
        <authorList>
            <person name="Greninger A.L."/>
            <person name="Miller S."/>
        </authorList>
    </citation>
    <scope>NUCLEOTIDE SEQUENCE [LARGE SCALE GENOMIC DNA]</scope>
    <source>
        <strain evidence="6 7">JS81F13</strain>
    </source>
</reference>
<dbReference type="Pfam" id="PF00126">
    <property type="entry name" value="HTH_1"/>
    <property type="match status" value="1"/>
</dbReference>
<comment type="similarity">
    <text evidence="1">Belongs to the LysR transcriptional regulatory family.</text>
</comment>
<protein>
    <submittedName>
        <fullName evidence="6">LysR family transcriptional regulator</fullName>
    </submittedName>
</protein>
<dbReference type="PRINTS" id="PR00039">
    <property type="entry name" value="HTHLYSR"/>
</dbReference>
<proteinExistence type="inferred from homology"/>
<dbReference type="CDD" id="cd08414">
    <property type="entry name" value="PBP2_LTTR_aromatics_like"/>
    <property type="match status" value="1"/>
</dbReference>
<keyword evidence="4" id="KW-0804">Transcription</keyword>
<dbReference type="eggNOG" id="COG0583">
    <property type="taxonomic scope" value="Bacteria"/>
</dbReference>
<sequence length="295" mass="32643">MDIKQLQSFLTLAEELHFGRAARRLNIAQPALSLHIKALEQSLGLALFARDRRSVTLTYEGERLTQEVRAVLCALKQLQSCAQGLRRGYRGRIRIGYVGSSILDPGITMLINHYRKKNPQVDITIEEHCVNEQITLLLGDGLDIGILRAPIPHYDELHSLNATTRPLVAVLPRSHPALAGRRISLKALADEPFLIQKDPPGVGLGWSALTACERAGFVPRDIRFTRDVSSAMGLVSMGMGVTLVPETQLSAMLADIGYCLLDDPQATTTLQMCWPRRAVGTPLLRFVQDARELFC</sequence>
<evidence type="ECO:0000256" key="2">
    <source>
        <dbReference type="ARBA" id="ARBA00023015"/>
    </source>
</evidence>
<evidence type="ECO:0000256" key="3">
    <source>
        <dbReference type="ARBA" id="ARBA00023125"/>
    </source>
</evidence>
<evidence type="ECO:0000313" key="6">
    <source>
        <dbReference type="EMBL" id="KMK15473.1"/>
    </source>
</evidence>
<dbReference type="InterPro" id="IPR000847">
    <property type="entry name" value="LysR_HTH_N"/>
</dbReference>
<keyword evidence="3" id="KW-0238">DNA-binding</keyword>
<keyword evidence="2" id="KW-0805">Transcription regulation</keyword>
<dbReference type="STRING" id="61647.LG71_08955"/>